<dbReference type="InterPro" id="IPR004841">
    <property type="entry name" value="AA-permease/SLC12A_dom"/>
</dbReference>
<protein>
    <submittedName>
        <fullName evidence="9">Uncharacterized protein</fullName>
    </submittedName>
</protein>
<feature type="compositionally biased region" description="Basic and acidic residues" evidence="5">
    <location>
        <begin position="1307"/>
        <end position="1343"/>
    </location>
</feature>
<evidence type="ECO:0000256" key="2">
    <source>
        <dbReference type="ARBA" id="ARBA00022692"/>
    </source>
</evidence>
<feature type="transmembrane region" description="Helical" evidence="6">
    <location>
        <begin position="192"/>
        <end position="209"/>
    </location>
</feature>
<comment type="caution">
    <text evidence="9">The sequence shown here is derived from an EMBL/GenBank/DDBJ whole genome shotgun (WGS) entry which is preliminary data.</text>
</comment>
<dbReference type="EMBL" id="JAWJWF010000048">
    <property type="protein sequence ID" value="KAK6620297.1"/>
    <property type="molecule type" value="Genomic_DNA"/>
</dbReference>
<dbReference type="PANTHER" id="PTHR43243:SF105">
    <property type="entry name" value="CATIONIC AMINO ACID TRANSPORTER C-TERMINAL DOMAIN-CONTAINING PROTEIN"/>
    <property type="match status" value="1"/>
</dbReference>
<dbReference type="InterPro" id="IPR002293">
    <property type="entry name" value="AA/rel_permease1"/>
</dbReference>
<feature type="compositionally biased region" description="Basic and acidic residues" evidence="5">
    <location>
        <begin position="1352"/>
        <end position="1369"/>
    </location>
</feature>
<feature type="transmembrane region" description="Helical" evidence="6">
    <location>
        <begin position="455"/>
        <end position="478"/>
    </location>
</feature>
<dbReference type="Pfam" id="PF00324">
    <property type="entry name" value="AA_permease"/>
    <property type="match status" value="1"/>
</dbReference>
<name>A0ABR1AIU9_POLSC</name>
<feature type="domain" description="Cationic amino acid transporter C-terminal" evidence="8">
    <location>
        <begin position="519"/>
        <end position="556"/>
    </location>
</feature>
<dbReference type="Pfam" id="PF13520">
    <property type="entry name" value="AA_permease_2"/>
    <property type="match status" value="1"/>
</dbReference>
<keyword evidence="3 6" id="KW-1133">Transmembrane helix</keyword>
<proteinExistence type="predicted"/>
<evidence type="ECO:0000256" key="3">
    <source>
        <dbReference type="ARBA" id="ARBA00022989"/>
    </source>
</evidence>
<feature type="transmembrane region" description="Helical" evidence="6">
    <location>
        <begin position="615"/>
        <end position="636"/>
    </location>
</feature>
<feature type="transmembrane region" description="Helical" evidence="6">
    <location>
        <begin position="95"/>
        <end position="116"/>
    </location>
</feature>
<evidence type="ECO:0000256" key="1">
    <source>
        <dbReference type="ARBA" id="ARBA00004141"/>
    </source>
</evidence>
<feature type="transmembrane region" description="Helical" evidence="6">
    <location>
        <begin position="1057"/>
        <end position="1076"/>
    </location>
</feature>
<feature type="region of interest" description="Disordered" evidence="5">
    <location>
        <begin position="1298"/>
        <end position="1369"/>
    </location>
</feature>
<feature type="transmembrane region" description="Helical" evidence="6">
    <location>
        <begin position="954"/>
        <end position="973"/>
    </location>
</feature>
<evidence type="ECO:0000313" key="9">
    <source>
        <dbReference type="EMBL" id="KAK6620297.1"/>
    </source>
</evidence>
<evidence type="ECO:0000259" key="7">
    <source>
        <dbReference type="Pfam" id="PF00324"/>
    </source>
</evidence>
<feature type="domain" description="Cationic amino acid transporter C-terminal" evidence="8">
    <location>
        <begin position="1086"/>
        <end position="1130"/>
    </location>
</feature>
<feature type="transmembrane region" description="Helical" evidence="6">
    <location>
        <begin position="863"/>
        <end position="880"/>
    </location>
</feature>
<reference evidence="9 10" key="1">
    <citation type="submission" date="2023-09" db="EMBL/GenBank/DDBJ databases">
        <title>Genomes of two closely related lineages of the louse Polyplax serrata with different host specificities.</title>
        <authorList>
            <person name="Martinu J."/>
            <person name="Tarabai H."/>
            <person name="Stefka J."/>
            <person name="Hypsa V."/>
        </authorList>
    </citation>
    <scope>NUCLEOTIDE SEQUENCE [LARGE SCALE GENOMIC DNA]</scope>
    <source>
        <strain evidence="9">98ZLc_SE</strain>
    </source>
</reference>
<organism evidence="9 10">
    <name type="scientific">Polyplax serrata</name>
    <name type="common">Common mouse louse</name>
    <dbReference type="NCBI Taxonomy" id="468196"/>
    <lineage>
        <taxon>Eukaryota</taxon>
        <taxon>Metazoa</taxon>
        <taxon>Ecdysozoa</taxon>
        <taxon>Arthropoda</taxon>
        <taxon>Hexapoda</taxon>
        <taxon>Insecta</taxon>
        <taxon>Pterygota</taxon>
        <taxon>Neoptera</taxon>
        <taxon>Paraneoptera</taxon>
        <taxon>Psocodea</taxon>
        <taxon>Troctomorpha</taxon>
        <taxon>Phthiraptera</taxon>
        <taxon>Anoplura</taxon>
        <taxon>Polyplacidae</taxon>
        <taxon>Polyplax</taxon>
    </lineage>
</organism>
<evidence type="ECO:0000256" key="4">
    <source>
        <dbReference type="ARBA" id="ARBA00023136"/>
    </source>
</evidence>
<dbReference type="Gene3D" id="1.20.1740.10">
    <property type="entry name" value="Amino acid/polyamine transporter I"/>
    <property type="match status" value="2"/>
</dbReference>
<feature type="transmembrane region" description="Helical" evidence="6">
    <location>
        <begin position="318"/>
        <end position="346"/>
    </location>
</feature>
<feature type="domain" description="Amino acid permease/ SLC12A" evidence="7">
    <location>
        <begin position="587"/>
        <end position="960"/>
    </location>
</feature>
<dbReference type="Proteomes" id="UP001359485">
    <property type="component" value="Unassembled WGS sequence"/>
</dbReference>
<feature type="transmembrane region" description="Helical" evidence="6">
    <location>
        <begin position="1023"/>
        <end position="1045"/>
    </location>
</feature>
<feature type="transmembrane region" description="Helical" evidence="6">
    <location>
        <begin position="819"/>
        <end position="843"/>
    </location>
</feature>
<feature type="transmembrane region" description="Helical" evidence="6">
    <location>
        <begin position="927"/>
        <end position="948"/>
    </location>
</feature>
<keyword evidence="4 6" id="KW-0472">Membrane</keyword>
<feature type="transmembrane region" description="Helical" evidence="6">
    <location>
        <begin position="163"/>
        <end position="180"/>
    </location>
</feature>
<keyword evidence="2 6" id="KW-0812">Transmembrane</keyword>
<dbReference type="PANTHER" id="PTHR43243">
    <property type="entry name" value="INNER MEMBRANE TRANSPORTER YGJI-RELATED"/>
    <property type="match status" value="1"/>
</dbReference>
<feature type="transmembrane region" description="Helical" evidence="6">
    <location>
        <begin position="271"/>
        <end position="298"/>
    </location>
</feature>
<evidence type="ECO:0000256" key="6">
    <source>
        <dbReference type="SAM" id="Phobius"/>
    </source>
</evidence>
<keyword evidence="10" id="KW-1185">Reference proteome</keyword>
<sequence length="1470" mass="161169">MGCGSLTKKLFKVRKLNTEDVVETKLARVLSTFDLTLLGVGSTLGVGIYVLTGEVARESAGPAVIISFLLAAIASAFAGFCYAEFGARVPKSGSAYVYCYCTVGEFIAFLIGWNLILEYVIGTASVTKAFSTYLDEMVDNKISKFLRSIAPIDSPLLGEYPDFLAFGIVVTLSVCLALGLRGSTTLNNIFTCLNLCVVVFVIVVGAINADTNNWSIPESQVPPWGGEGGFAPFGISGIIKGAATCFYGFIGFDCIATTGEEAKTPKKSIPLAIVISLVIIFLTYFSVSTVLTLMWPYYDQNVNAPLSSIFDAIGWITAKWIVSIGALFGLLPSLMGSLLPLPRIIYAMANDGLLFRSLGKVSERFQSPLLGTVLSGFFTGIMAMIFNLSQLIDMMSIGTLLAYTIVASCVLLLRYRRSEEDDPSDGCYDSSFCRTLGKHLICWGKFGGPTSFSSALVACCVFLFCLVIAAAMSCVVYVPNDIADGNPWAVAILAVLVSVAVLLLCVIAIQPKSKQKLYFQVPLIPLVPAVSIAFNLYLMLMLDPVTWIRFGVWLAIDSEKGNVLSTGTDGMACGKRKSKIYTFLDLMAVGIGNTGGIGIFVLLGELTKNVAGPATIISIAVAAVAALLAGLCFAEFGSRFVKADTVYLYSYAYHGENVAFIFGWALTLQLVAGSASVAKGIMTFVDALTHNEISNFLDGLVWMNTEYGFSYLDIFSPIIIIVLTILLIAGMKDSLLLRYILTSFTVLLILSIIIGGSFRAGKENWFPSGCFRERPHGFFPFGLLGILRAAALAFYGFIGFDSLTVTGKEVANPKKLLPLNVTTVIFVVFLLYGGVCVVLTLIHPYMDHIEAAALPFAFEHLKWYPFKWVVAVGAFSSFYSRTLSQDKFTNFYSLLGVTFELPKTIHSMATDGLLFRFLGKQYFKHKISLWAALIGSTLACIGACLFEFKVLVSLTAFVLFFLSTILAIDLTVLRYTISDDTMANPSEGTQDVLHPNGTTSASQMLALLFSSASNLPTRLTEKIVVTNMLFFCASSLGLVVIFTSFNDSLVGGAVGTIIPTAILSVILLFTLCSMMCQPKPPCSSPFKVPFVPLLPCFSIFLNLLLMSLLGSLSIIYFGIWMLTGMIPYFTCYCFKYCRGDLRSNSVFEINKLNALKLNDSILKINMDKKTFYEGAINPVFETDEPNITTLGNDDHEDSEKDSITPNHITEHITATVVSETFEEVDLKHSPVAVEKAPDNETTQLGNSQVDDEGVQWECVAEIHTEDDLPEESYEMQVVDNTYNFLSHMVEEIGKDDVSDDAISFESDNQKGKRRDAPMKKEEDDGKESEGPKTSETSPQKEDNSTSPEPEETEKSNADENRKGERDINDEHIKEFKEKLNILLKNQINMNDTLKRAISKYRSSSEEEWDESYEKSDGVQHNIKTLNKSQMKNKLEFLLAKGPPKRYSLRNSFNIKVKETDEKSLTGQAND</sequence>
<comment type="subcellular location">
    <subcellularLocation>
        <location evidence="1">Membrane</location>
        <topology evidence="1">Multi-pass membrane protein</topology>
    </subcellularLocation>
</comment>
<evidence type="ECO:0000256" key="5">
    <source>
        <dbReference type="SAM" id="MobiDB-lite"/>
    </source>
</evidence>
<feature type="transmembrane region" description="Helical" evidence="6">
    <location>
        <begin position="367"/>
        <end position="388"/>
    </location>
</feature>
<dbReference type="InterPro" id="IPR029485">
    <property type="entry name" value="CAT_C"/>
</dbReference>
<feature type="transmembrane region" description="Helical" evidence="6">
    <location>
        <begin position="490"/>
        <end position="509"/>
    </location>
</feature>
<feature type="transmembrane region" description="Helical" evidence="6">
    <location>
        <begin position="63"/>
        <end position="83"/>
    </location>
</feature>
<dbReference type="Pfam" id="PF13906">
    <property type="entry name" value="AA_permease_C"/>
    <property type="match status" value="2"/>
</dbReference>
<feature type="transmembrane region" description="Helical" evidence="6">
    <location>
        <begin position="778"/>
        <end position="798"/>
    </location>
</feature>
<feature type="transmembrane region" description="Helical" evidence="6">
    <location>
        <begin position="394"/>
        <end position="413"/>
    </location>
</feature>
<feature type="transmembrane region" description="Helical" evidence="6">
    <location>
        <begin position="736"/>
        <end position="758"/>
    </location>
</feature>
<evidence type="ECO:0000259" key="8">
    <source>
        <dbReference type="Pfam" id="PF13906"/>
    </source>
</evidence>
<feature type="transmembrane region" description="Helical" evidence="6">
    <location>
        <begin position="709"/>
        <end position="729"/>
    </location>
</feature>
<accession>A0ABR1AIU9</accession>
<evidence type="ECO:0000313" key="10">
    <source>
        <dbReference type="Proteomes" id="UP001359485"/>
    </source>
</evidence>
<feature type="transmembrane region" description="Helical" evidence="6">
    <location>
        <begin position="33"/>
        <end position="51"/>
    </location>
</feature>
<gene>
    <name evidence="9" type="ORF">RUM44_006698</name>
</gene>
<feature type="transmembrane region" description="Helical" evidence="6">
    <location>
        <begin position="229"/>
        <end position="250"/>
    </location>
</feature>
<feature type="transmembrane region" description="Helical" evidence="6">
    <location>
        <begin position="580"/>
        <end position="603"/>
    </location>
</feature>